<dbReference type="GO" id="GO:0035591">
    <property type="term" value="F:signaling adaptor activity"/>
    <property type="evidence" value="ECO:0007669"/>
    <property type="project" value="TreeGrafter"/>
</dbReference>
<feature type="compositionally biased region" description="Low complexity" evidence="3">
    <location>
        <begin position="293"/>
        <end position="313"/>
    </location>
</feature>
<protein>
    <recommendedName>
        <fullName evidence="4">WDR59/RTC1-like RING zinc finger domain-containing protein</fullName>
    </recommendedName>
</protein>
<evidence type="ECO:0000259" key="4">
    <source>
        <dbReference type="Pfam" id="PF17120"/>
    </source>
</evidence>
<dbReference type="AlphaFoldDB" id="A0A9P3G3W0"/>
<gene>
    <name evidence="5" type="ORF">PsYK624_032220</name>
</gene>
<feature type="region of interest" description="Disordered" evidence="3">
    <location>
        <begin position="265"/>
        <end position="345"/>
    </location>
</feature>
<dbReference type="GO" id="GO:0005774">
    <property type="term" value="C:vacuolar membrane"/>
    <property type="evidence" value="ECO:0007669"/>
    <property type="project" value="TreeGrafter"/>
</dbReference>
<keyword evidence="6" id="KW-1185">Reference proteome</keyword>
<dbReference type="Proteomes" id="UP000703269">
    <property type="component" value="Unassembled WGS sequence"/>
</dbReference>
<dbReference type="InterPro" id="IPR049566">
    <property type="entry name" value="WDR59_RTC1-like_RING_Znf"/>
</dbReference>
<keyword evidence="1" id="KW-0853">WD repeat</keyword>
<evidence type="ECO:0000313" key="5">
    <source>
        <dbReference type="EMBL" id="GJE87139.1"/>
    </source>
</evidence>
<feature type="compositionally biased region" description="Polar residues" evidence="3">
    <location>
        <begin position="335"/>
        <end position="345"/>
    </location>
</feature>
<keyword evidence="2" id="KW-0677">Repeat</keyword>
<evidence type="ECO:0000256" key="3">
    <source>
        <dbReference type="SAM" id="MobiDB-lite"/>
    </source>
</evidence>
<dbReference type="OrthoDB" id="311712at2759"/>
<dbReference type="EMBL" id="BPQB01000005">
    <property type="protein sequence ID" value="GJE87139.1"/>
    <property type="molecule type" value="Genomic_DNA"/>
</dbReference>
<dbReference type="PANTHER" id="PTHR46170:SF1">
    <property type="entry name" value="GATOR COMPLEX PROTEIN WDR59"/>
    <property type="match status" value="1"/>
</dbReference>
<evidence type="ECO:0000256" key="2">
    <source>
        <dbReference type="ARBA" id="ARBA00022737"/>
    </source>
</evidence>
<dbReference type="GO" id="GO:1904263">
    <property type="term" value="P:positive regulation of TORC1 signaling"/>
    <property type="evidence" value="ECO:0007669"/>
    <property type="project" value="TreeGrafter"/>
</dbReference>
<organism evidence="5 6">
    <name type="scientific">Phanerochaete sordida</name>
    <dbReference type="NCBI Taxonomy" id="48140"/>
    <lineage>
        <taxon>Eukaryota</taxon>
        <taxon>Fungi</taxon>
        <taxon>Dikarya</taxon>
        <taxon>Basidiomycota</taxon>
        <taxon>Agaricomycotina</taxon>
        <taxon>Agaricomycetes</taxon>
        <taxon>Polyporales</taxon>
        <taxon>Phanerochaetaceae</taxon>
        <taxon>Phanerochaete</taxon>
    </lineage>
</organism>
<dbReference type="PANTHER" id="PTHR46170">
    <property type="entry name" value="GATOR COMPLEX PROTEIN WDR59"/>
    <property type="match status" value="1"/>
</dbReference>
<evidence type="ECO:0000313" key="6">
    <source>
        <dbReference type="Proteomes" id="UP000703269"/>
    </source>
</evidence>
<dbReference type="InterPro" id="IPR049567">
    <property type="entry name" value="WDR59-like"/>
</dbReference>
<dbReference type="CDD" id="cd16488">
    <property type="entry name" value="mRING-H2-C3H3C2_Mio-like"/>
    <property type="match status" value="1"/>
</dbReference>
<evidence type="ECO:0000256" key="1">
    <source>
        <dbReference type="ARBA" id="ARBA00022574"/>
    </source>
</evidence>
<feature type="domain" description="WDR59/RTC1-like RING zinc finger" evidence="4">
    <location>
        <begin position="457"/>
        <end position="504"/>
    </location>
</feature>
<accession>A0A9P3G3W0</accession>
<sequence length="525" mass="58405">MRRLAVAANDREVESVDMKRAENANSILRIMSNLFTFSGPPVQKMRRVSEHSKPSEDAANNYSLLPNRRSTVYIKDASTLCGIDIAVARDYVFPSDDAVAACRTNVEIAKFHGRLDHERLFGIFQVLAGDIQKPGVGPSDQNSLYTARNPLTVTMMEKLYEELCAAKDIQMLAMLSVILLRLAVETPTMVTPSPIARTAHQDYFSFKRNSQMRQSPLSQIWGRHSPSPITGNLVAPPLSSPSSSRGSWSSLFNPTSMRKLITASKSGVPTPFPRAHYSPQSPLTREFKRDSPTQQTTSKSWTDTTKSWSETTDLSSPRNTTLSFSSSGRRGRRPTFSQVVSSSSQPDKKRITVEIFPSMKSQRFMYRLKPPLRRQLEVHIWAYAEMLLAWELPQKRAELLESARLELMSALDASHPSMANMLNSSPLGIARTCAICSQINEPSVEYCSSCGGRLKIESCSICRLPVRGLSHTCLVCLHASHVRCWRTRQDPLCATGCGCDCPESLAGTPITQSPSSMRYNYISVP</sequence>
<reference evidence="5 6" key="1">
    <citation type="submission" date="2021-08" db="EMBL/GenBank/DDBJ databases">
        <title>Draft Genome Sequence of Phanerochaete sordida strain YK-624.</title>
        <authorList>
            <person name="Mori T."/>
            <person name="Dohra H."/>
            <person name="Suzuki T."/>
            <person name="Kawagishi H."/>
            <person name="Hirai H."/>
        </authorList>
    </citation>
    <scope>NUCLEOTIDE SEQUENCE [LARGE SCALE GENOMIC DNA]</scope>
    <source>
        <strain evidence="5 6">YK-624</strain>
    </source>
</reference>
<dbReference type="GO" id="GO:0035859">
    <property type="term" value="C:Seh1-associated complex"/>
    <property type="evidence" value="ECO:0007669"/>
    <property type="project" value="TreeGrafter"/>
</dbReference>
<proteinExistence type="predicted"/>
<dbReference type="GO" id="GO:0034198">
    <property type="term" value="P:cellular response to amino acid starvation"/>
    <property type="evidence" value="ECO:0007669"/>
    <property type="project" value="TreeGrafter"/>
</dbReference>
<dbReference type="Pfam" id="PF17120">
    <property type="entry name" value="zf-RING_16"/>
    <property type="match status" value="1"/>
</dbReference>
<comment type="caution">
    <text evidence="5">The sequence shown here is derived from an EMBL/GenBank/DDBJ whole genome shotgun (WGS) entry which is preliminary data.</text>
</comment>
<name>A0A9P3G3W0_9APHY</name>